<organism evidence="2 3">
    <name type="scientific">Desulfonauticus submarinus</name>
    <dbReference type="NCBI Taxonomy" id="206665"/>
    <lineage>
        <taxon>Bacteria</taxon>
        <taxon>Pseudomonadati</taxon>
        <taxon>Thermodesulfobacteriota</taxon>
        <taxon>Desulfovibrionia</taxon>
        <taxon>Desulfovibrionales</taxon>
        <taxon>Desulfonauticaceae</taxon>
        <taxon>Desulfonauticus</taxon>
    </lineage>
</organism>
<proteinExistence type="predicted"/>
<sequence length="194" mass="22342">MYCAKCKYTTFDHFDNCPKCGKSWQEEKEKLGLGWLNFVSGNFSDLETQELEETKISPQEEKFEFENNEESVFSLEQETPVEKSKDEHAPLLEANITSDSNISNESEEMEIEFSPENIFEEPSSEGTEDSISTASQDNHDEIMSELLDDLSLEEESSTLPEEPEEEEEMEELLEDIDELEEMLEDDKSSHSPNK</sequence>
<gene>
    <name evidence="2" type="ORF">SAMN04488516_101131</name>
</gene>
<dbReference type="AlphaFoldDB" id="A0A1G9ZSI2"/>
<feature type="compositionally biased region" description="Basic and acidic residues" evidence="1">
    <location>
        <begin position="80"/>
        <end position="90"/>
    </location>
</feature>
<dbReference type="RefSeq" id="WP_092061810.1">
    <property type="nucleotide sequence ID" value="NZ_FNIN01000001.1"/>
</dbReference>
<name>A0A1G9ZSI2_9BACT</name>
<evidence type="ECO:0000256" key="1">
    <source>
        <dbReference type="SAM" id="MobiDB-lite"/>
    </source>
</evidence>
<reference evidence="2 3" key="1">
    <citation type="submission" date="2016-10" db="EMBL/GenBank/DDBJ databases">
        <authorList>
            <person name="de Groot N.N."/>
        </authorList>
    </citation>
    <scope>NUCLEOTIDE SEQUENCE [LARGE SCALE GENOMIC DNA]</scope>
    <source>
        <strain evidence="2 3">DSM 15269</strain>
    </source>
</reference>
<keyword evidence="3" id="KW-1185">Reference proteome</keyword>
<accession>A0A1G9ZSI2</accession>
<protein>
    <submittedName>
        <fullName evidence="2">Uncharacterized protein</fullName>
    </submittedName>
</protein>
<evidence type="ECO:0000313" key="3">
    <source>
        <dbReference type="Proteomes" id="UP000199602"/>
    </source>
</evidence>
<dbReference type="STRING" id="206665.SAMN04488516_101131"/>
<feature type="compositionally biased region" description="Low complexity" evidence="1">
    <location>
        <begin position="95"/>
        <end position="104"/>
    </location>
</feature>
<feature type="compositionally biased region" description="Acidic residues" evidence="1">
    <location>
        <begin position="105"/>
        <end position="128"/>
    </location>
</feature>
<feature type="region of interest" description="Disordered" evidence="1">
    <location>
        <begin position="64"/>
        <end position="172"/>
    </location>
</feature>
<evidence type="ECO:0000313" key="2">
    <source>
        <dbReference type="EMBL" id="SDN23603.1"/>
    </source>
</evidence>
<dbReference type="EMBL" id="FNIN01000001">
    <property type="protein sequence ID" value="SDN23603.1"/>
    <property type="molecule type" value="Genomic_DNA"/>
</dbReference>
<dbReference type="OrthoDB" id="5432538at2"/>
<dbReference type="Proteomes" id="UP000199602">
    <property type="component" value="Unassembled WGS sequence"/>
</dbReference>
<feature type="compositionally biased region" description="Acidic residues" evidence="1">
    <location>
        <begin position="146"/>
        <end position="172"/>
    </location>
</feature>